<protein>
    <submittedName>
        <fullName evidence="1">Uncharacterized protein</fullName>
    </submittedName>
</protein>
<evidence type="ECO:0000313" key="2">
    <source>
        <dbReference type="Proteomes" id="UP000062317"/>
    </source>
</evidence>
<proteinExistence type="predicted"/>
<reference evidence="1 2" key="1">
    <citation type="submission" date="2015-11" db="EMBL/GenBank/DDBJ databases">
        <title>Expanding the genomic diversity of Burkholderia species for the development of highly accurate diagnostics.</title>
        <authorList>
            <person name="Sahl J."/>
            <person name="Keim P."/>
            <person name="Wagner D."/>
        </authorList>
    </citation>
    <scope>NUCLEOTIDE SEQUENCE [LARGE SCALE GENOMIC DNA]</scope>
    <source>
        <strain evidence="1 2">MSMB1301WGS</strain>
    </source>
</reference>
<dbReference type="Proteomes" id="UP000062317">
    <property type="component" value="Unassembled WGS sequence"/>
</dbReference>
<organism evidence="1 2">
    <name type="scientific">Burkholderia territorii</name>
    <dbReference type="NCBI Taxonomy" id="1503055"/>
    <lineage>
        <taxon>Bacteria</taxon>
        <taxon>Pseudomonadati</taxon>
        <taxon>Pseudomonadota</taxon>
        <taxon>Betaproteobacteria</taxon>
        <taxon>Burkholderiales</taxon>
        <taxon>Burkholderiaceae</taxon>
        <taxon>Burkholderia</taxon>
        <taxon>Burkholderia cepacia complex</taxon>
    </lineage>
</organism>
<dbReference type="EMBL" id="LPEQ01000097">
    <property type="protein sequence ID" value="KVV43918.1"/>
    <property type="molecule type" value="Genomic_DNA"/>
</dbReference>
<sequence length="91" mass="9625">MSATRLATAVAGRTPACRSRLNDTISPPIRATGNSPLIDSRIHTSLSIVANDGRRGPRISIRQSHAYSTWSRTMLLPSVGPVTATPGGSTR</sequence>
<name>A0A105V9Q1_9BURK</name>
<keyword evidence="2" id="KW-1185">Reference proteome</keyword>
<evidence type="ECO:0000313" key="1">
    <source>
        <dbReference type="EMBL" id="KVV43918.1"/>
    </source>
</evidence>
<gene>
    <name evidence="1" type="ORF">WT27_09475</name>
</gene>
<comment type="caution">
    <text evidence="1">The sequence shown here is derived from an EMBL/GenBank/DDBJ whole genome shotgun (WGS) entry which is preliminary data.</text>
</comment>
<dbReference type="AlphaFoldDB" id="A0A105V9Q1"/>
<accession>A0A105V9Q1</accession>